<dbReference type="Proteomes" id="UP001327560">
    <property type="component" value="Chromosome 6"/>
</dbReference>
<protein>
    <submittedName>
        <fullName evidence="1">Uncharacterized protein</fullName>
    </submittedName>
</protein>
<dbReference type="AlphaFoldDB" id="A0AAQ3KMU3"/>
<proteinExistence type="predicted"/>
<dbReference type="EMBL" id="CP136895">
    <property type="protein sequence ID" value="WOL11778.1"/>
    <property type="molecule type" value="Genomic_DNA"/>
</dbReference>
<organism evidence="1 2">
    <name type="scientific">Canna indica</name>
    <name type="common">Indian-shot</name>
    <dbReference type="NCBI Taxonomy" id="4628"/>
    <lineage>
        <taxon>Eukaryota</taxon>
        <taxon>Viridiplantae</taxon>
        <taxon>Streptophyta</taxon>
        <taxon>Embryophyta</taxon>
        <taxon>Tracheophyta</taxon>
        <taxon>Spermatophyta</taxon>
        <taxon>Magnoliopsida</taxon>
        <taxon>Liliopsida</taxon>
        <taxon>Zingiberales</taxon>
        <taxon>Cannaceae</taxon>
        <taxon>Canna</taxon>
    </lineage>
</organism>
<name>A0AAQ3KMU3_9LILI</name>
<keyword evidence="2" id="KW-1185">Reference proteome</keyword>
<gene>
    <name evidence="1" type="ORF">Cni_G20542</name>
</gene>
<evidence type="ECO:0000313" key="1">
    <source>
        <dbReference type="EMBL" id="WOL11778.1"/>
    </source>
</evidence>
<reference evidence="1 2" key="1">
    <citation type="submission" date="2023-10" db="EMBL/GenBank/DDBJ databases">
        <title>Chromosome-scale genome assembly provides insights into flower coloration mechanisms of Canna indica.</title>
        <authorList>
            <person name="Li C."/>
        </authorList>
    </citation>
    <scope>NUCLEOTIDE SEQUENCE [LARGE SCALE GENOMIC DNA]</scope>
    <source>
        <tissue evidence="1">Flower</tissue>
    </source>
</reference>
<sequence>MRLTRPRIISAIFSLQRFLQCQLKNWRHLGALIRSLSWQTSSSIFAVGAALTRRQRATRGRPRPRLLPRWSYWVGESRSSGRPS</sequence>
<evidence type="ECO:0000313" key="2">
    <source>
        <dbReference type="Proteomes" id="UP001327560"/>
    </source>
</evidence>
<accession>A0AAQ3KMU3</accession>